<feature type="compositionally biased region" description="Basic and acidic residues" evidence="1">
    <location>
        <begin position="905"/>
        <end position="938"/>
    </location>
</feature>
<feature type="compositionally biased region" description="Low complexity" evidence="1">
    <location>
        <begin position="817"/>
        <end position="829"/>
    </location>
</feature>
<evidence type="ECO:0000313" key="2">
    <source>
        <dbReference type="EMBL" id="KAL0133120.1"/>
    </source>
</evidence>
<sequence length="976" mass="111214">MRYIQYLEDQRTRDERNHKLLAALDRVMNKLALISAKKDRLNVLRKQYEAYLLRAYANHRASGSVTGDSGIASQNEDKYTKKTVVLAPPDLTSVETRSFSSPQEHLGTPEPQLRQPKSISTSKFYDQVAVDASLNNPSISTATPVSATLDHRQMSVLHRPHVYGSVPNFHQYSRVLSSYDGGSSRDFQHVPDIRVSYAEAPVVTSLDNVQSQAASVNRFFREQMESTQAVSGLSPTRFLVRDTARYEDTSQNLLNPRQFNSLTSLQYHDANMLPDPRLRRREYDPSDTAVVEPTLVTGKSSIYRTGSDVSVANQIGPLPGYMDYILANSQKSDDERSTRSITSDDLDGLIRRNERLLWGKADIAMTPHRLPVTSGTDNANLDENGMTAIVENELDRYISNIRKLHREHAVQSADELDHEQNTSGDLLNVSLSDDALELPVENRARKERIPEEMDKVLTLASDLASETVNLKETARDLATQIGGLSVEVVNGIERREITKSDASEFKETCEAEERATLIRNETRDNVTTNSTEVEQPEDTEFVSVTMKNVNEEMAKSDKLRSEDLRNESREERLDLLIGEESNIKDLFDVTKELAPWNLASVQKNVRELRLDDSDGDQTKKSAEDTVDRIEKENASKSCDSSRLIEQSDANDKVENTQSLQSDMHPRSEIETLNASEVSEQIKIFESVENVENVNNQNSKILNQQSAGEAKIASQPRKEVGESEVIESDEEKQEDNETTELQVDNQFEAKDNKCSVEQKYTEEPSQEQQYEHQDPNQQYYEQNMQYEAGNEGCERYADQGYSQDGQEYIEYVDGQYEQYPEDQQYQHYPDAQYEQNPNQAYDYNYDPNQGYGDPSQQYDPNQGYENSDNQSYNYTDQVPYDSNQPYDNVYEQEYKEEQYNPDGDAEERKPETEEASQKQADSEPEPKSDDTKLLQEDIANKTNQFKKKDVIKSLLDSDTDTTIERNVSNTESDFDFN</sequence>
<feature type="compositionally biased region" description="Basic and acidic residues" evidence="1">
    <location>
        <begin position="612"/>
        <end position="634"/>
    </location>
</feature>
<name>A0AAW2H0Q5_9HYME</name>
<feature type="region of interest" description="Disordered" evidence="1">
    <location>
        <begin position="612"/>
        <end position="668"/>
    </location>
</feature>
<evidence type="ECO:0000256" key="1">
    <source>
        <dbReference type="SAM" id="MobiDB-lite"/>
    </source>
</evidence>
<feature type="region of interest" description="Disordered" evidence="1">
    <location>
        <begin position="94"/>
        <end position="116"/>
    </location>
</feature>
<feature type="compositionally biased region" description="Polar residues" evidence="1">
    <location>
        <begin position="94"/>
        <end position="103"/>
    </location>
</feature>
<feature type="compositionally biased region" description="Polar residues" evidence="1">
    <location>
        <begin position="635"/>
        <end position="644"/>
    </location>
</feature>
<organism evidence="2 3">
    <name type="scientific">Cardiocondyla obscurior</name>
    <dbReference type="NCBI Taxonomy" id="286306"/>
    <lineage>
        <taxon>Eukaryota</taxon>
        <taxon>Metazoa</taxon>
        <taxon>Ecdysozoa</taxon>
        <taxon>Arthropoda</taxon>
        <taxon>Hexapoda</taxon>
        <taxon>Insecta</taxon>
        <taxon>Pterygota</taxon>
        <taxon>Neoptera</taxon>
        <taxon>Endopterygota</taxon>
        <taxon>Hymenoptera</taxon>
        <taxon>Apocrita</taxon>
        <taxon>Aculeata</taxon>
        <taxon>Formicoidea</taxon>
        <taxon>Formicidae</taxon>
        <taxon>Myrmicinae</taxon>
        <taxon>Cardiocondyla</taxon>
    </lineage>
</organism>
<dbReference type="EMBL" id="JADYXP020000001">
    <property type="protein sequence ID" value="KAL0133120.1"/>
    <property type="molecule type" value="Genomic_DNA"/>
</dbReference>
<dbReference type="AlphaFoldDB" id="A0AAW2H0Q5"/>
<dbReference type="Proteomes" id="UP001430953">
    <property type="component" value="Unassembled WGS sequence"/>
</dbReference>
<comment type="caution">
    <text evidence="2">The sequence shown here is derived from an EMBL/GenBank/DDBJ whole genome shotgun (WGS) entry which is preliminary data.</text>
</comment>
<feature type="region of interest" description="Disordered" evidence="1">
    <location>
        <begin position="817"/>
        <end position="976"/>
    </location>
</feature>
<keyword evidence="3" id="KW-1185">Reference proteome</keyword>
<gene>
    <name evidence="2" type="ORF">PUN28_000709</name>
</gene>
<feature type="compositionally biased region" description="Acidic residues" evidence="1">
    <location>
        <begin position="721"/>
        <end position="737"/>
    </location>
</feature>
<proteinExistence type="predicted"/>
<reference evidence="2 3" key="1">
    <citation type="submission" date="2023-03" db="EMBL/GenBank/DDBJ databases">
        <title>High recombination rates correlate with genetic variation in Cardiocondyla obscurior ants.</title>
        <authorList>
            <person name="Errbii M."/>
        </authorList>
    </citation>
    <scope>NUCLEOTIDE SEQUENCE [LARGE SCALE GENOMIC DNA]</scope>
    <source>
        <strain evidence="2">Alpha-2009</strain>
        <tissue evidence="2">Whole body</tissue>
    </source>
</reference>
<feature type="region of interest" description="Disordered" evidence="1">
    <location>
        <begin position="704"/>
        <end position="752"/>
    </location>
</feature>
<accession>A0AAW2H0Q5</accession>
<protein>
    <submittedName>
        <fullName evidence="2">Uncharacterized protein</fullName>
    </submittedName>
</protein>
<feature type="compositionally biased region" description="Polar residues" evidence="1">
    <location>
        <begin position="853"/>
        <end position="885"/>
    </location>
</feature>
<feature type="region of interest" description="Disordered" evidence="1">
    <location>
        <begin position="757"/>
        <end position="776"/>
    </location>
</feature>
<evidence type="ECO:0000313" key="3">
    <source>
        <dbReference type="Proteomes" id="UP001430953"/>
    </source>
</evidence>